<protein>
    <recommendedName>
        <fullName evidence="4 16">Dihydrolipoyl dehydrogenase</fullName>
        <ecNumber evidence="3 16">1.8.1.4</ecNumber>
    </recommendedName>
</protein>
<feature type="domain" description="Pyridine nucleotide-disulphide oxidoreductase dimerisation" evidence="17">
    <location>
        <begin position="352"/>
        <end position="460"/>
    </location>
</feature>
<organism evidence="19 20">
    <name type="scientific">Fimbriimonas ginsengisoli Gsoil 348</name>
    <dbReference type="NCBI Taxonomy" id="661478"/>
    <lineage>
        <taxon>Bacteria</taxon>
        <taxon>Bacillati</taxon>
        <taxon>Armatimonadota</taxon>
        <taxon>Fimbriimonadia</taxon>
        <taxon>Fimbriimonadales</taxon>
        <taxon>Fimbriimonadaceae</taxon>
        <taxon>Fimbriimonas</taxon>
    </lineage>
</organism>
<evidence type="ECO:0000256" key="8">
    <source>
        <dbReference type="ARBA" id="ARBA00023002"/>
    </source>
</evidence>
<evidence type="ECO:0000256" key="3">
    <source>
        <dbReference type="ARBA" id="ARBA00012608"/>
    </source>
</evidence>
<name>A0A068NL63_FIMGI</name>
<evidence type="ECO:0000256" key="9">
    <source>
        <dbReference type="ARBA" id="ARBA00023027"/>
    </source>
</evidence>
<evidence type="ECO:0000256" key="4">
    <source>
        <dbReference type="ARBA" id="ARBA00016961"/>
    </source>
</evidence>
<keyword evidence="14" id="KW-0547">Nucleotide-binding</keyword>
<feature type="disulfide bond" description="Redox-active" evidence="15">
    <location>
        <begin position="45"/>
        <end position="50"/>
    </location>
</feature>
<evidence type="ECO:0000256" key="5">
    <source>
        <dbReference type="ARBA" id="ARBA00022490"/>
    </source>
</evidence>
<dbReference type="KEGG" id="fgi:OP10G_0848"/>
<keyword evidence="5" id="KW-0963">Cytoplasm</keyword>
<dbReference type="HOGENOM" id="CLU_016755_0_3_0"/>
<dbReference type="OrthoDB" id="9800167at2"/>
<dbReference type="InterPro" id="IPR001100">
    <property type="entry name" value="Pyr_nuc-diS_OxRdtase"/>
</dbReference>
<evidence type="ECO:0000256" key="6">
    <source>
        <dbReference type="ARBA" id="ARBA00022630"/>
    </source>
</evidence>
<keyword evidence="20" id="KW-1185">Reference proteome</keyword>
<feature type="domain" description="FAD/NAD(P)-binding" evidence="18">
    <location>
        <begin position="9"/>
        <end position="332"/>
    </location>
</feature>
<dbReference type="SUPFAM" id="SSF55424">
    <property type="entry name" value="FAD/NAD-linked reductases, dimerisation (C-terminal) domain"/>
    <property type="match status" value="1"/>
</dbReference>
<accession>A0A068NL63</accession>
<feature type="binding site" evidence="14">
    <location>
        <begin position="186"/>
        <end position="193"/>
    </location>
    <ligand>
        <name>NAD(+)</name>
        <dbReference type="ChEBI" id="CHEBI:57540"/>
    </ligand>
</feature>
<evidence type="ECO:0000256" key="16">
    <source>
        <dbReference type="RuleBase" id="RU003692"/>
    </source>
</evidence>
<evidence type="ECO:0000256" key="11">
    <source>
        <dbReference type="ARBA" id="ARBA00023284"/>
    </source>
</evidence>
<feature type="binding site" evidence="14">
    <location>
        <position position="276"/>
    </location>
    <ligand>
        <name>NAD(+)</name>
        <dbReference type="ChEBI" id="CHEBI:57540"/>
    </ligand>
</feature>
<evidence type="ECO:0000256" key="2">
    <source>
        <dbReference type="ARBA" id="ARBA00007532"/>
    </source>
</evidence>
<keyword evidence="8 16" id="KW-0560">Oxidoreductase</keyword>
<dbReference type="PANTHER" id="PTHR22912">
    <property type="entry name" value="DISULFIDE OXIDOREDUCTASE"/>
    <property type="match status" value="1"/>
</dbReference>
<keyword evidence="7 14" id="KW-0274">FAD</keyword>
<sequence length="472" mass="50222">MADGNFDADLVVIGAGPGGYVAAIRAAQLGAKVVVVEKEFLGGTCLNWGCIPSKALIGSAERLNHAKHAKALGVNVAGDVSLDFDATMKRKDKIVLAQRGGVGMLFKKNGIRHVEGFASFVDAHTLEVEKDGKKEKLTAKNFILAMGSSVIHLPIPGLEGGRDQNVWTSDDAVTMPFVPKRVAILGGGAVGCEFSYVLNAFGSEVHLVEMMPSLIPMMDSDLGAELGKLMNRQGVKVKTGATIDKCERSGEGWKVHIKKGTEAEVVEVDVVLLGVGRKANTEGMNLEKIGVQLHRRGVQVVDDTLRTHVPNIWAIGDVTGRIQLAHVASHEGIVAVTNAVTGSNKAVDYKVVPNCVYTIPEVSSVGLTEGEAKEKGYDVVIGKANFRIFGKAMAIGEQDGFVKVVAERKYGEVLGVHMIGPHVTDMIHEAAVAIKLEATIDSIAETIHAHPTLAEAVLEAFEDAQGHAIHKM</sequence>
<evidence type="ECO:0000256" key="13">
    <source>
        <dbReference type="PIRSR" id="PIRSR000350-2"/>
    </source>
</evidence>
<evidence type="ECO:0000313" key="19">
    <source>
        <dbReference type="EMBL" id="AIE84216.1"/>
    </source>
</evidence>
<evidence type="ECO:0000259" key="17">
    <source>
        <dbReference type="Pfam" id="PF02852"/>
    </source>
</evidence>
<evidence type="ECO:0000256" key="1">
    <source>
        <dbReference type="ARBA" id="ARBA00004496"/>
    </source>
</evidence>
<dbReference type="AlphaFoldDB" id="A0A068NL63"/>
<dbReference type="NCBIfam" id="TIGR01350">
    <property type="entry name" value="lipoamide_DH"/>
    <property type="match status" value="1"/>
</dbReference>
<dbReference type="SUPFAM" id="SSF51905">
    <property type="entry name" value="FAD/NAD(P)-binding domain"/>
    <property type="match status" value="1"/>
</dbReference>
<comment type="miscellaneous">
    <text evidence="16">The active site is a redox-active disulfide bond.</text>
</comment>
<dbReference type="InterPro" id="IPR004099">
    <property type="entry name" value="Pyr_nucl-diS_OxRdtase_dimer"/>
</dbReference>
<dbReference type="GO" id="GO:0006103">
    <property type="term" value="P:2-oxoglutarate metabolic process"/>
    <property type="evidence" value="ECO:0007669"/>
    <property type="project" value="TreeGrafter"/>
</dbReference>
<dbReference type="Gene3D" id="3.50.50.60">
    <property type="entry name" value="FAD/NAD(P)-binding domain"/>
    <property type="match status" value="2"/>
</dbReference>
<dbReference type="InterPro" id="IPR016156">
    <property type="entry name" value="FAD/NAD-linked_Rdtase_dimer_sf"/>
</dbReference>
<feature type="binding site" evidence="14">
    <location>
        <position position="317"/>
    </location>
    <ligand>
        <name>FAD</name>
        <dbReference type="ChEBI" id="CHEBI:57692"/>
    </ligand>
</feature>
<keyword evidence="6 16" id="KW-0285">Flavoprotein</keyword>
<dbReference type="Gene3D" id="3.30.390.30">
    <property type="match status" value="1"/>
</dbReference>
<evidence type="ECO:0000313" key="20">
    <source>
        <dbReference type="Proteomes" id="UP000027982"/>
    </source>
</evidence>
<dbReference type="EMBL" id="CP007139">
    <property type="protein sequence ID" value="AIE84216.1"/>
    <property type="molecule type" value="Genomic_DNA"/>
</dbReference>
<dbReference type="eggNOG" id="COG1249">
    <property type="taxonomic scope" value="Bacteria"/>
</dbReference>
<dbReference type="FunFam" id="3.30.390.30:FF:000001">
    <property type="entry name" value="Dihydrolipoyl dehydrogenase"/>
    <property type="match status" value="1"/>
</dbReference>
<evidence type="ECO:0000256" key="7">
    <source>
        <dbReference type="ARBA" id="ARBA00022827"/>
    </source>
</evidence>
<dbReference type="InterPro" id="IPR006258">
    <property type="entry name" value="Lipoamide_DH"/>
</dbReference>
<comment type="similarity">
    <text evidence="2 16">Belongs to the class-I pyridine nucleotide-disulfide oxidoreductase family.</text>
</comment>
<comment type="catalytic activity">
    <reaction evidence="12 16">
        <text>N(6)-[(R)-dihydrolipoyl]-L-lysyl-[protein] + NAD(+) = N(6)-[(R)-lipoyl]-L-lysyl-[protein] + NADH + H(+)</text>
        <dbReference type="Rhea" id="RHEA:15045"/>
        <dbReference type="Rhea" id="RHEA-COMP:10474"/>
        <dbReference type="Rhea" id="RHEA-COMP:10475"/>
        <dbReference type="ChEBI" id="CHEBI:15378"/>
        <dbReference type="ChEBI" id="CHEBI:57540"/>
        <dbReference type="ChEBI" id="CHEBI:57945"/>
        <dbReference type="ChEBI" id="CHEBI:83099"/>
        <dbReference type="ChEBI" id="CHEBI:83100"/>
        <dbReference type="EC" id="1.8.1.4"/>
    </reaction>
</comment>
<comment type="subcellular location">
    <subcellularLocation>
        <location evidence="1">Cytoplasm</location>
    </subcellularLocation>
</comment>
<dbReference type="PRINTS" id="PR00411">
    <property type="entry name" value="PNDRDTASEI"/>
</dbReference>
<dbReference type="GO" id="GO:0004148">
    <property type="term" value="F:dihydrolipoyl dehydrogenase (NADH) activity"/>
    <property type="evidence" value="ECO:0007669"/>
    <property type="project" value="UniProtKB-EC"/>
</dbReference>
<comment type="cofactor">
    <cofactor evidence="14 16">
        <name>FAD</name>
        <dbReference type="ChEBI" id="CHEBI:57692"/>
    </cofactor>
    <text evidence="14 16">Binds 1 FAD per subunit.</text>
</comment>
<feature type="binding site" evidence="14">
    <location>
        <position position="54"/>
    </location>
    <ligand>
        <name>FAD</name>
        <dbReference type="ChEBI" id="CHEBI:57692"/>
    </ligand>
</feature>
<evidence type="ECO:0000259" key="18">
    <source>
        <dbReference type="Pfam" id="PF07992"/>
    </source>
</evidence>
<keyword evidence="9 14" id="KW-0520">NAD</keyword>
<feature type="active site" description="Proton acceptor" evidence="13">
    <location>
        <position position="450"/>
    </location>
</feature>
<evidence type="ECO:0000256" key="12">
    <source>
        <dbReference type="ARBA" id="ARBA00049187"/>
    </source>
</evidence>
<dbReference type="PRINTS" id="PR00368">
    <property type="entry name" value="FADPNR"/>
</dbReference>
<keyword evidence="11 16" id="KW-0676">Redox-active center</keyword>
<gene>
    <name evidence="19" type="ORF">OP10G_0848</name>
</gene>
<dbReference type="Pfam" id="PF02852">
    <property type="entry name" value="Pyr_redox_dim"/>
    <property type="match status" value="1"/>
</dbReference>
<evidence type="ECO:0000256" key="15">
    <source>
        <dbReference type="PIRSR" id="PIRSR000350-4"/>
    </source>
</evidence>
<dbReference type="GO" id="GO:0005737">
    <property type="term" value="C:cytoplasm"/>
    <property type="evidence" value="ECO:0007669"/>
    <property type="project" value="UniProtKB-SubCell"/>
</dbReference>
<dbReference type="STRING" id="661478.OP10G_0848"/>
<dbReference type="InterPro" id="IPR023753">
    <property type="entry name" value="FAD/NAD-binding_dom"/>
</dbReference>
<evidence type="ECO:0000256" key="14">
    <source>
        <dbReference type="PIRSR" id="PIRSR000350-3"/>
    </source>
</evidence>
<dbReference type="InterPro" id="IPR036188">
    <property type="entry name" value="FAD/NAD-bd_sf"/>
</dbReference>
<dbReference type="PROSITE" id="PS00076">
    <property type="entry name" value="PYRIDINE_REDOX_1"/>
    <property type="match status" value="1"/>
</dbReference>
<dbReference type="InterPro" id="IPR050151">
    <property type="entry name" value="Class-I_Pyr_Nuc-Dis_Oxidored"/>
</dbReference>
<keyword evidence="10" id="KW-1015">Disulfide bond</keyword>
<dbReference type="Pfam" id="PF07992">
    <property type="entry name" value="Pyr_redox_2"/>
    <property type="match status" value="1"/>
</dbReference>
<dbReference type="Proteomes" id="UP000027982">
    <property type="component" value="Chromosome"/>
</dbReference>
<proteinExistence type="inferred from homology"/>
<dbReference type="PANTHER" id="PTHR22912:SF217">
    <property type="entry name" value="DIHYDROLIPOYL DEHYDROGENASE"/>
    <property type="match status" value="1"/>
</dbReference>
<evidence type="ECO:0000256" key="10">
    <source>
        <dbReference type="ARBA" id="ARBA00023157"/>
    </source>
</evidence>
<dbReference type="PIRSF" id="PIRSF000350">
    <property type="entry name" value="Mercury_reductase_MerA"/>
    <property type="match status" value="1"/>
</dbReference>
<feature type="binding site" evidence="14">
    <location>
        <position position="209"/>
    </location>
    <ligand>
        <name>NAD(+)</name>
        <dbReference type="ChEBI" id="CHEBI:57540"/>
    </ligand>
</feature>
<dbReference type="GO" id="GO:0050660">
    <property type="term" value="F:flavin adenine dinucleotide binding"/>
    <property type="evidence" value="ECO:0007669"/>
    <property type="project" value="InterPro"/>
</dbReference>
<dbReference type="EC" id="1.8.1.4" evidence="3 16"/>
<reference evidence="19 20" key="1">
    <citation type="journal article" date="2014" name="PLoS ONE">
        <title>The first complete genome sequence of the class fimbriimonadia in the phylum armatimonadetes.</title>
        <authorList>
            <person name="Hu Z.Y."/>
            <person name="Wang Y.Z."/>
            <person name="Im W.T."/>
            <person name="Wang S.Y."/>
            <person name="Zhao G.P."/>
            <person name="Zheng H.J."/>
            <person name="Quan Z.X."/>
        </authorList>
    </citation>
    <scope>NUCLEOTIDE SEQUENCE [LARGE SCALE GENOMIC DNA]</scope>
    <source>
        <strain evidence="19">Gsoil 348</strain>
    </source>
</reference>
<dbReference type="InterPro" id="IPR012999">
    <property type="entry name" value="Pyr_OxRdtase_I_AS"/>
</dbReference>